<dbReference type="PANTHER" id="PTHR30146">
    <property type="entry name" value="LACI-RELATED TRANSCRIPTIONAL REPRESSOR"/>
    <property type="match status" value="1"/>
</dbReference>
<dbReference type="Gene3D" id="3.40.50.2300">
    <property type="match status" value="2"/>
</dbReference>
<dbReference type="GO" id="GO:0003700">
    <property type="term" value="F:DNA-binding transcription factor activity"/>
    <property type="evidence" value="ECO:0007669"/>
    <property type="project" value="TreeGrafter"/>
</dbReference>
<dbReference type="SUPFAM" id="SSF53822">
    <property type="entry name" value="Periplasmic binding protein-like I"/>
    <property type="match status" value="1"/>
</dbReference>
<dbReference type="Gene3D" id="1.10.260.40">
    <property type="entry name" value="lambda repressor-like DNA-binding domains"/>
    <property type="match status" value="1"/>
</dbReference>
<proteinExistence type="predicted"/>
<evidence type="ECO:0000256" key="3">
    <source>
        <dbReference type="ARBA" id="ARBA00023163"/>
    </source>
</evidence>
<dbReference type="EMBL" id="LWSG01000007">
    <property type="protein sequence ID" value="OAS87792.1"/>
    <property type="molecule type" value="Genomic_DNA"/>
</dbReference>
<gene>
    <name evidence="5" type="ORF">A6K24_18820</name>
</gene>
<dbReference type="RefSeq" id="WP_066329504.1">
    <property type="nucleotide sequence ID" value="NZ_LWSG01000007.1"/>
</dbReference>
<dbReference type="PRINTS" id="PR00036">
    <property type="entry name" value="HTHLACI"/>
</dbReference>
<keyword evidence="6" id="KW-1185">Reference proteome</keyword>
<dbReference type="Pfam" id="PF00356">
    <property type="entry name" value="LacI"/>
    <property type="match status" value="1"/>
</dbReference>
<dbReference type="SUPFAM" id="SSF47413">
    <property type="entry name" value="lambda repressor-like DNA-binding domains"/>
    <property type="match status" value="1"/>
</dbReference>
<dbReference type="AlphaFoldDB" id="A0A179T5Q7"/>
<keyword evidence="1" id="KW-0805">Transcription regulation</keyword>
<dbReference type="CDD" id="cd01392">
    <property type="entry name" value="HTH_LacI"/>
    <property type="match status" value="1"/>
</dbReference>
<protein>
    <submittedName>
        <fullName evidence="5">LacI family transcriptional regulator</fullName>
    </submittedName>
</protein>
<dbReference type="InterPro" id="IPR000843">
    <property type="entry name" value="HTH_LacI"/>
</dbReference>
<keyword evidence="3" id="KW-0804">Transcription</keyword>
<evidence type="ECO:0000256" key="1">
    <source>
        <dbReference type="ARBA" id="ARBA00023015"/>
    </source>
</evidence>
<dbReference type="PROSITE" id="PS50932">
    <property type="entry name" value="HTH_LACI_2"/>
    <property type="match status" value="1"/>
</dbReference>
<evidence type="ECO:0000313" key="5">
    <source>
        <dbReference type="EMBL" id="OAS87792.1"/>
    </source>
</evidence>
<sequence length="334" mass="36789">MTVTILDVAKRANVSKATVSRVLNDQGGYSEKTKRHVLKVMEELEYNPNAVARSLTNKRTQTIGIVLPDLISSLTTSFLNEIEAVAHKAGSSVIVCHTESKGTKTMKYLQLLHEKRVDGVILASTILKKEYYDYIKKTKIPMVLLSTDSKYPVSSVTADDYAAAYMATKYLIQQGHKKVGMISGNKEEWIVGNHLPRVEGFKAALLDNKLSVSEKHVVYGGFSCEDGAAGLTQLFKQVPDLTAIFTENDEIGMGVISAAYQLGIKVPEEVSVIGMDNVKFCEYLNPPLTSVSLSHSEMAKKAANLMFEIIESNKAVTNCIVPHRIVERQSVSKK</sequence>
<reference evidence="6" key="1">
    <citation type="submission" date="2016-04" db="EMBL/GenBank/DDBJ databases">
        <authorList>
            <person name="Lyu Z."/>
            <person name="Lyu W."/>
        </authorList>
    </citation>
    <scope>NUCLEOTIDE SEQUENCE [LARGE SCALE GENOMIC DNA]</scope>
    <source>
        <strain evidence="6">C44</strain>
    </source>
</reference>
<keyword evidence="2" id="KW-0238">DNA-binding</keyword>
<dbReference type="GO" id="GO:0000976">
    <property type="term" value="F:transcription cis-regulatory region binding"/>
    <property type="evidence" value="ECO:0007669"/>
    <property type="project" value="TreeGrafter"/>
</dbReference>
<dbReference type="STRING" id="152268.A6K24_18820"/>
<evidence type="ECO:0000256" key="2">
    <source>
        <dbReference type="ARBA" id="ARBA00023125"/>
    </source>
</evidence>
<name>A0A179T5Q7_9BACI</name>
<dbReference type="InterPro" id="IPR001761">
    <property type="entry name" value="Peripla_BP/Lac1_sug-bd_dom"/>
</dbReference>
<dbReference type="Proteomes" id="UP000078534">
    <property type="component" value="Unassembled WGS sequence"/>
</dbReference>
<feature type="domain" description="HTH lacI-type" evidence="4">
    <location>
        <begin position="3"/>
        <end position="57"/>
    </location>
</feature>
<dbReference type="InterPro" id="IPR028082">
    <property type="entry name" value="Peripla_BP_I"/>
</dbReference>
<dbReference type="PANTHER" id="PTHR30146:SF109">
    <property type="entry name" value="HTH-TYPE TRANSCRIPTIONAL REGULATOR GALS"/>
    <property type="match status" value="1"/>
</dbReference>
<dbReference type="InterPro" id="IPR010982">
    <property type="entry name" value="Lambda_DNA-bd_dom_sf"/>
</dbReference>
<accession>A0A179T5Q7</accession>
<evidence type="ECO:0000259" key="4">
    <source>
        <dbReference type="PROSITE" id="PS50932"/>
    </source>
</evidence>
<dbReference type="PROSITE" id="PS00356">
    <property type="entry name" value="HTH_LACI_1"/>
    <property type="match status" value="1"/>
</dbReference>
<dbReference type="Pfam" id="PF00532">
    <property type="entry name" value="Peripla_BP_1"/>
    <property type="match status" value="1"/>
</dbReference>
<dbReference type="SMART" id="SM00354">
    <property type="entry name" value="HTH_LACI"/>
    <property type="match status" value="1"/>
</dbReference>
<comment type="caution">
    <text evidence="5">The sequence shown here is derived from an EMBL/GenBank/DDBJ whole genome shotgun (WGS) entry which is preliminary data.</text>
</comment>
<organism evidence="5 6">
    <name type="scientific">Metabacillus litoralis</name>
    <dbReference type="NCBI Taxonomy" id="152268"/>
    <lineage>
        <taxon>Bacteria</taxon>
        <taxon>Bacillati</taxon>
        <taxon>Bacillota</taxon>
        <taxon>Bacilli</taxon>
        <taxon>Bacillales</taxon>
        <taxon>Bacillaceae</taxon>
        <taxon>Metabacillus</taxon>
    </lineage>
</organism>
<evidence type="ECO:0000313" key="6">
    <source>
        <dbReference type="Proteomes" id="UP000078534"/>
    </source>
</evidence>
<dbReference type="OrthoDB" id="9784962at2"/>